<keyword evidence="3" id="KW-1185">Reference proteome</keyword>
<dbReference type="EMBL" id="JBBPBN010000621">
    <property type="protein sequence ID" value="KAK8483780.1"/>
    <property type="molecule type" value="Genomic_DNA"/>
</dbReference>
<dbReference type="Proteomes" id="UP001396334">
    <property type="component" value="Unassembled WGS sequence"/>
</dbReference>
<accession>A0ABR1ZTV1</accession>
<feature type="region of interest" description="Disordered" evidence="1">
    <location>
        <begin position="1"/>
        <end position="35"/>
    </location>
</feature>
<protein>
    <submittedName>
        <fullName evidence="2">Uncharacterized protein</fullName>
    </submittedName>
</protein>
<reference evidence="2 3" key="1">
    <citation type="journal article" date="2024" name="G3 (Bethesda)">
        <title>Genome assembly of Hibiscus sabdariffa L. provides insights into metabolisms of medicinal natural products.</title>
        <authorList>
            <person name="Kim T."/>
        </authorList>
    </citation>
    <scope>NUCLEOTIDE SEQUENCE [LARGE SCALE GENOMIC DNA]</scope>
    <source>
        <strain evidence="2">TK-2024</strain>
        <tissue evidence="2">Old leaves</tissue>
    </source>
</reference>
<sequence>MSNAHDGFFRTRGFPPLQSLKQRGKDKGGKRRKAATFVSSKNKFEVLNGVGSEASEELRKPRVASLCVATLLQEMKAKKSLSEKATDLPGAEKVHVRVPEVGGQTGSVANSQ</sequence>
<organism evidence="2 3">
    <name type="scientific">Hibiscus sabdariffa</name>
    <name type="common">roselle</name>
    <dbReference type="NCBI Taxonomy" id="183260"/>
    <lineage>
        <taxon>Eukaryota</taxon>
        <taxon>Viridiplantae</taxon>
        <taxon>Streptophyta</taxon>
        <taxon>Embryophyta</taxon>
        <taxon>Tracheophyta</taxon>
        <taxon>Spermatophyta</taxon>
        <taxon>Magnoliopsida</taxon>
        <taxon>eudicotyledons</taxon>
        <taxon>Gunneridae</taxon>
        <taxon>Pentapetalae</taxon>
        <taxon>rosids</taxon>
        <taxon>malvids</taxon>
        <taxon>Malvales</taxon>
        <taxon>Malvaceae</taxon>
        <taxon>Malvoideae</taxon>
        <taxon>Hibiscus</taxon>
    </lineage>
</organism>
<name>A0ABR1ZTV1_9ROSI</name>
<comment type="caution">
    <text evidence="2">The sequence shown here is derived from an EMBL/GenBank/DDBJ whole genome shotgun (WGS) entry which is preliminary data.</text>
</comment>
<evidence type="ECO:0000313" key="2">
    <source>
        <dbReference type="EMBL" id="KAK8483780.1"/>
    </source>
</evidence>
<evidence type="ECO:0000256" key="1">
    <source>
        <dbReference type="SAM" id="MobiDB-lite"/>
    </source>
</evidence>
<evidence type="ECO:0000313" key="3">
    <source>
        <dbReference type="Proteomes" id="UP001396334"/>
    </source>
</evidence>
<feature type="region of interest" description="Disordered" evidence="1">
    <location>
        <begin position="80"/>
        <end position="112"/>
    </location>
</feature>
<proteinExistence type="predicted"/>
<feature type="compositionally biased region" description="Basic residues" evidence="1">
    <location>
        <begin position="22"/>
        <end position="34"/>
    </location>
</feature>
<gene>
    <name evidence="2" type="ORF">V6N11_048130</name>
</gene>
<feature type="compositionally biased region" description="Basic and acidic residues" evidence="1">
    <location>
        <begin position="80"/>
        <end position="98"/>
    </location>
</feature>